<keyword evidence="5 14" id="KW-0732">Signal</keyword>
<evidence type="ECO:0000256" key="9">
    <source>
        <dbReference type="ARBA" id="ARBA00025620"/>
    </source>
</evidence>
<dbReference type="PANTHER" id="PTHR12924:SF0">
    <property type="entry name" value="TRANSLOCON-ASSOCIATED PROTEIN SUBUNIT ALPHA"/>
    <property type="match status" value="1"/>
</dbReference>
<feature type="chain" id="PRO_5035647055" description="Translocon-associated protein subunit alpha" evidence="14">
    <location>
        <begin position="26"/>
        <end position="558"/>
    </location>
</feature>
<evidence type="ECO:0000256" key="4">
    <source>
        <dbReference type="ARBA" id="ARBA00022692"/>
    </source>
</evidence>
<evidence type="ECO:0000256" key="7">
    <source>
        <dbReference type="ARBA" id="ARBA00022989"/>
    </source>
</evidence>
<reference evidence="16" key="1">
    <citation type="submission" date="2021-02" db="EMBL/GenBank/DDBJ databases">
        <authorList>
            <person name="Nowell W R."/>
        </authorList>
    </citation>
    <scope>NUCLEOTIDE SEQUENCE</scope>
</reference>
<evidence type="ECO:0000256" key="8">
    <source>
        <dbReference type="ARBA" id="ARBA00023136"/>
    </source>
</evidence>
<evidence type="ECO:0000256" key="1">
    <source>
        <dbReference type="ARBA" id="ARBA00004115"/>
    </source>
</evidence>
<evidence type="ECO:0000313" key="15">
    <source>
        <dbReference type="EMBL" id="CAF3874042.1"/>
    </source>
</evidence>
<keyword evidence="7 13" id="KW-1133">Transmembrane helix</keyword>
<keyword evidence="4 13" id="KW-0812">Transmembrane</keyword>
<comment type="similarity">
    <text evidence="2">Belongs to the TRAP-alpha family.</text>
</comment>
<feature type="signal peptide" evidence="14">
    <location>
        <begin position="1"/>
        <end position="25"/>
    </location>
</feature>
<dbReference type="AlphaFoldDB" id="A0A8S2P128"/>
<evidence type="ECO:0000256" key="11">
    <source>
        <dbReference type="ARBA" id="ARBA00031071"/>
    </source>
</evidence>
<evidence type="ECO:0000256" key="13">
    <source>
        <dbReference type="SAM" id="Phobius"/>
    </source>
</evidence>
<name>A0A8S2P128_9BILA</name>
<dbReference type="Proteomes" id="UP000681967">
    <property type="component" value="Unassembled WGS sequence"/>
</dbReference>
<evidence type="ECO:0000256" key="14">
    <source>
        <dbReference type="SAM" id="SignalP"/>
    </source>
</evidence>
<keyword evidence="6" id="KW-0256">Endoplasmic reticulum</keyword>
<evidence type="ECO:0000256" key="6">
    <source>
        <dbReference type="ARBA" id="ARBA00022824"/>
    </source>
</evidence>
<evidence type="ECO:0000256" key="3">
    <source>
        <dbReference type="ARBA" id="ARBA00020280"/>
    </source>
</evidence>
<dbReference type="Pfam" id="PF03896">
    <property type="entry name" value="TRAP_alpha"/>
    <property type="match status" value="1"/>
</dbReference>
<dbReference type="GO" id="GO:0005789">
    <property type="term" value="C:endoplasmic reticulum membrane"/>
    <property type="evidence" value="ECO:0007669"/>
    <property type="project" value="UniProtKB-SubCell"/>
</dbReference>
<evidence type="ECO:0000256" key="2">
    <source>
        <dbReference type="ARBA" id="ARBA00006776"/>
    </source>
</evidence>
<sequence length="558" mass="63625">MKLVRLFSFLTIFGLLFFTTRVVYGNEDQIDADAEVDEDEQETVVQPGETIAPANDILEGKEDEDPNRIPSSPDFRSVYVFIQPAKANELVAGKLTRLLVGARNNGTQNFVVESIEGSLRYPQDFSYYIQNFTSLRADKALEPSLESTFEYLFMPSETFNGRPMGLVVVINYRNSEGKRFQNVVFNQTINLTEADEGFDGETFFLYIFLGAILVLLGFVAYQYLLSNRIKRVTGKPSSQNQLGNQQVKGSYDVDWIPKHHLTQSRSPKKNPSQRKSRKTASDASEASGTGAASRRLFRRSIERMQHEIAHVPLNLHLQQLLVSCGDDPSQKSIYNTITLGAPAVHHSRFTHGGLERIKTNEHELNKHLSYLHDKLQDILIRNSDIEDGLEHLSQIMANPSTNIDHSIIKLSLQRIIRAVDSLLQYASKDLDTTNSSTTEIVVHPLIPKISTEEVLASKDTIYEKAKIFLEEIKESLNNDEQIFDVAQLNNLQSIATELESHTCKHIMRHIFQESMEIERYSQTYRERFDIAFSQTVIILNINIYLIIYLFNLENCFLF</sequence>
<dbReference type="InterPro" id="IPR005595">
    <property type="entry name" value="TRAP_alpha"/>
</dbReference>
<comment type="subunit">
    <text evidence="10">Heterotetramer of TRAP-alpha, TRAP-beta, TRAP-delta and TRAP-gamma. Interacts with palmitoylated calnexin (CALX), the interaction is required for efficient folding of glycosylated proteins.</text>
</comment>
<dbReference type="PANTHER" id="PTHR12924">
    <property type="entry name" value="TRANSLOCON-ASSOCIATED PROTEIN, ALPHA SUBUNIT"/>
    <property type="match status" value="1"/>
</dbReference>
<comment type="subcellular location">
    <subcellularLocation>
        <location evidence="1">Endoplasmic reticulum membrane</location>
        <topology evidence="1">Single-pass type I membrane protein</topology>
    </subcellularLocation>
</comment>
<feature type="region of interest" description="Disordered" evidence="12">
    <location>
        <begin position="47"/>
        <end position="69"/>
    </location>
</feature>
<evidence type="ECO:0000313" key="16">
    <source>
        <dbReference type="EMBL" id="CAF4027146.1"/>
    </source>
</evidence>
<comment type="function">
    <text evidence="9">TRAP proteins are part of a complex whose function is to bind calcium to the ER membrane and thereby regulate the retention of ER resident proteins. May be involved in the recycling of the translocation apparatus after completion of the translocation process or may function as a membrane-bound chaperone facilitating folding of translocated proteins.</text>
</comment>
<evidence type="ECO:0000256" key="12">
    <source>
        <dbReference type="SAM" id="MobiDB-lite"/>
    </source>
</evidence>
<organism evidence="16 17">
    <name type="scientific">Rotaria magnacalcarata</name>
    <dbReference type="NCBI Taxonomy" id="392030"/>
    <lineage>
        <taxon>Eukaryota</taxon>
        <taxon>Metazoa</taxon>
        <taxon>Spiralia</taxon>
        <taxon>Gnathifera</taxon>
        <taxon>Rotifera</taxon>
        <taxon>Eurotatoria</taxon>
        <taxon>Bdelloidea</taxon>
        <taxon>Philodinida</taxon>
        <taxon>Philodinidae</taxon>
        <taxon>Rotaria</taxon>
    </lineage>
</organism>
<evidence type="ECO:0000256" key="10">
    <source>
        <dbReference type="ARBA" id="ARBA00025854"/>
    </source>
</evidence>
<dbReference type="Proteomes" id="UP000681720">
    <property type="component" value="Unassembled WGS sequence"/>
</dbReference>
<dbReference type="EMBL" id="CAJOBH010001798">
    <property type="protein sequence ID" value="CAF3874042.1"/>
    <property type="molecule type" value="Genomic_DNA"/>
</dbReference>
<evidence type="ECO:0000313" key="17">
    <source>
        <dbReference type="Proteomes" id="UP000681720"/>
    </source>
</evidence>
<evidence type="ECO:0000256" key="5">
    <source>
        <dbReference type="ARBA" id="ARBA00022729"/>
    </source>
</evidence>
<comment type="caution">
    <text evidence="16">The sequence shown here is derived from an EMBL/GenBank/DDBJ whole genome shotgun (WGS) entry which is preliminary data.</text>
</comment>
<accession>A0A8S2P128</accession>
<feature type="transmembrane region" description="Helical" evidence="13">
    <location>
        <begin position="203"/>
        <end position="225"/>
    </location>
</feature>
<dbReference type="EMBL" id="CAJOBJ010005301">
    <property type="protein sequence ID" value="CAF4027146.1"/>
    <property type="molecule type" value="Genomic_DNA"/>
</dbReference>
<keyword evidence="8 13" id="KW-0472">Membrane</keyword>
<protein>
    <recommendedName>
        <fullName evidence="3">Translocon-associated protein subunit alpha</fullName>
    </recommendedName>
    <alternativeName>
        <fullName evidence="11">Signal sequence receptor subunit alpha</fullName>
    </alternativeName>
</protein>
<feature type="compositionally biased region" description="Basic residues" evidence="12">
    <location>
        <begin position="259"/>
        <end position="278"/>
    </location>
</feature>
<gene>
    <name evidence="15" type="ORF">BYL167_LOCUS7080</name>
    <name evidence="16" type="ORF">GIL414_LOCUS13203</name>
</gene>
<feature type="transmembrane region" description="Helical" evidence="13">
    <location>
        <begin position="528"/>
        <end position="550"/>
    </location>
</feature>
<proteinExistence type="inferred from homology"/>
<feature type="region of interest" description="Disordered" evidence="12">
    <location>
        <begin position="259"/>
        <end position="291"/>
    </location>
</feature>